<dbReference type="AlphaFoldDB" id="A0A4P9UNE2"/>
<protein>
    <submittedName>
        <fullName evidence="2">Nucleotidyltransferase domain-containing protein</fullName>
    </submittedName>
</protein>
<dbReference type="SUPFAM" id="SSF81301">
    <property type="entry name" value="Nucleotidyltransferase"/>
    <property type="match status" value="1"/>
</dbReference>
<dbReference type="Gene3D" id="3.30.460.10">
    <property type="entry name" value="Beta Polymerase, domain 2"/>
    <property type="match status" value="1"/>
</dbReference>
<organism evidence="2 3">
    <name type="scientific">Methylotuvimicrobium buryatense</name>
    <name type="common">Methylomicrobium buryatense</name>
    <dbReference type="NCBI Taxonomy" id="95641"/>
    <lineage>
        <taxon>Bacteria</taxon>
        <taxon>Pseudomonadati</taxon>
        <taxon>Pseudomonadota</taxon>
        <taxon>Gammaproteobacteria</taxon>
        <taxon>Methylococcales</taxon>
        <taxon>Methylococcaceae</taxon>
        <taxon>Methylotuvimicrobium</taxon>
    </lineage>
</organism>
<dbReference type="GO" id="GO:0016779">
    <property type="term" value="F:nucleotidyltransferase activity"/>
    <property type="evidence" value="ECO:0007669"/>
    <property type="project" value="InterPro"/>
</dbReference>
<sequence>MRLTTQMVKVIVDKAKSIVGDDVAIWVFGSRVNDELRGGDIDLLIEVNRKLENRVAAACQIGAKIQMVLGEQRLDILVKDIDTANLPIHDVAKKQGIRLC</sequence>
<accession>A0A4P9UNE2</accession>
<dbReference type="OrthoDB" id="14556at2"/>
<name>A0A4P9UNE2_METBY</name>
<dbReference type="InterPro" id="IPR043519">
    <property type="entry name" value="NT_sf"/>
</dbReference>
<gene>
    <name evidence="2" type="ORF">EQU24_06855</name>
</gene>
<dbReference type="CDD" id="cd05403">
    <property type="entry name" value="NT_KNTase_like"/>
    <property type="match status" value="1"/>
</dbReference>
<dbReference type="STRING" id="675511.GCA_000341735_01643"/>
<evidence type="ECO:0000313" key="2">
    <source>
        <dbReference type="EMBL" id="QCW82003.1"/>
    </source>
</evidence>
<proteinExistence type="predicted"/>
<dbReference type="EMBL" id="CP035467">
    <property type="protein sequence ID" value="QCW82003.1"/>
    <property type="molecule type" value="Genomic_DNA"/>
</dbReference>
<dbReference type="Proteomes" id="UP000305881">
    <property type="component" value="Chromosome"/>
</dbReference>
<reference evidence="3" key="1">
    <citation type="journal article" date="2019" name="J. Bacteriol.">
        <title>A Mutagenic Screen Identifies a TonB-Dependent Receptor Required for the Lanthanide Metal Switch in the Type I Methanotroph 'Methylotuvimicrobium buryatense' 5GB1C.</title>
        <authorList>
            <person name="Groom J.D."/>
            <person name="Ford S.M."/>
            <person name="Pesesky M.W."/>
            <person name="Lidstrom M.E."/>
        </authorList>
    </citation>
    <scope>NUCLEOTIDE SEQUENCE [LARGE SCALE GENOMIC DNA]</scope>
    <source>
        <strain evidence="3">5GB1C</strain>
    </source>
</reference>
<dbReference type="Pfam" id="PF01909">
    <property type="entry name" value="NTP_transf_2"/>
    <property type="match status" value="1"/>
</dbReference>
<feature type="domain" description="Polymerase nucleotidyl transferase" evidence="1">
    <location>
        <begin position="11"/>
        <end position="59"/>
    </location>
</feature>
<keyword evidence="3" id="KW-1185">Reference proteome</keyword>
<evidence type="ECO:0000313" key="3">
    <source>
        <dbReference type="Proteomes" id="UP000305881"/>
    </source>
</evidence>
<dbReference type="InterPro" id="IPR002934">
    <property type="entry name" value="Polymerase_NTP_transf_dom"/>
</dbReference>
<evidence type="ECO:0000259" key="1">
    <source>
        <dbReference type="Pfam" id="PF01909"/>
    </source>
</evidence>
<dbReference type="KEGG" id="mbur:EQU24_06855"/>